<dbReference type="GO" id="GO:0016787">
    <property type="term" value="F:hydrolase activity"/>
    <property type="evidence" value="ECO:0007669"/>
    <property type="project" value="UniProtKB-UniRule"/>
</dbReference>
<dbReference type="InterPro" id="IPR024654">
    <property type="entry name" value="Calcineurin-like_PHP_lpxH"/>
</dbReference>
<evidence type="ECO:0000256" key="2">
    <source>
        <dbReference type="RuleBase" id="RU362039"/>
    </source>
</evidence>
<dbReference type="EMBL" id="JACXSI010000017">
    <property type="protein sequence ID" value="MBD3108395.1"/>
    <property type="molecule type" value="Genomic_DNA"/>
</dbReference>
<comment type="caution">
    <text evidence="4">The sequence shown here is derived from an EMBL/GenBank/DDBJ whole genome shotgun (WGS) entry which is preliminary data.</text>
</comment>
<dbReference type="Pfam" id="PF12850">
    <property type="entry name" value="Metallophos_2"/>
    <property type="match status" value="1"/>
</dbReference>
<dbReference type="EC" id="3.1.4.-" evidence="2"/>
<comment type="cofactor">
    <cofactor evidence="2">
        <name>a divalent metal cation</name>
        <dbReference type="ChEBI" id="CHEBI:60240"/>
    </cofactor>
</comment>
<accession>A0A927HA85</accession>
<dbReference type="AlphaFoldDB" id="A0A927HA85"/>
<dbReference type="InterPro" id="IPR000979">
    <property type="entry name" value="Phosphodiesterase_MJ0936/Vps29"/>
</dbReference>
<dbReference type="PANTHER" id="PTHR11124">
    <property type="entry name" value="VACUOLAR SORTING PROTEIN VPS29"/>
    <property type="match status" value="1"/>
</dbReference>
<evidence type="ECO:0000313" key="5">
    <source>
        <dbReference type="Proteomes" id="UP000602076"/>
    </source>
</evidence>
<dbReference type="CDD" id="cd00841">
    <property type="entry name" value="MPP_YfcE"/>
    <property type="match status" value="1"/>
</dbReference>
<dbReference type="NCBIfam" id="TIGR00040">
    <property type="entry name" value="yfcE"/>
    <property type="match status" value="1"/>
</dbReference>
<dbReference type="RefSeq" id="WP_190997938.1">
    <property type="nucleotide sequence ID" value="NZ_JACXSI010000017.1"/>
</dbReference>
<name>A0A927HA85_9BACI</name>
<dbReference type="SUPFAM" id="SSF56300">
    <property type="entry name" value="Metallo-dependent phosphatases"/>
    <property type="match status" value="1"/>
</dbReference>
<keyword evidence="2" id="KW-0479">Metal-binding</keyword>
<keyword evidence="5" id="KW-1185">Reference proteome</keyword>
<organism evidence="4 5">
    <name type="scientific">Peribacillus faecalis</name>
    <dbReference type="NCBI Taxonomy" id="2772559"/>
    <lineage>
        <taxon>Bacteria</taxon>
        <taxon>Bacillati</taxon>
        <taxon>Bacillota</taxon>
        <taxon>Bacilli</taxon>
        <taxon>Bacillales</taxon>
        <taxon>Bacillaceae</taxon>
        <taxon>Peribacillus</taxon>
    </lineage>
</organism>
<dbReference type="GO" id="GO:0046872">
    <property type="term" value="F:metal ion binding"/>
    <property type="evidence" value="ECO:0007669"/>
    <property type="project" value="UniProtKB-KW"/>
</dbReference>
<dbReference type="InterPro" id="IPR041802">
    <property type="entry name" value="MPP_YfcE"/>
</dbReference>
<gene>
    <name evidence="4" type="ORF">IEO70_08445</name>
</gene>
<evidence type="ECO:0000313" key="4">
    <source>
        <dbReference type="EMBL" id="MBD3108395.1"/>
    </source>
</evidence>
<sequence length="171" mass="19593">MKILVVSDSHGDRQALLRLKEQYEHEVDAMIHCGDSELQHDDSVLENFIYVRGNCDYDSNFPNESIRDLGGYRFFITHGHLYNVRMTLQSLSYKAEETGANIVLFGHTHHVGNAMGEDKVLYINPGSILLPRGRKEKTYAILDLKDKQVDVQVYDDEGHFLKNLSASYQMN</sequence>
<dbReference type="Proteomes" id="UP000602076">
    <property type="component" value="Unassembled WGS sequence"/>
</dbReference>
<dbReference type="InterPro" id="IPR029052">
    <property type="entry name" value="Metallo-depent_PP-like"/>
</dbReference>
<proteinExistence type="inferred from homology"/>
<protein>
    <recommendedName>
        <fullName evidence="2">Phosphoesterase</fullName>
        <ecNumber evidence="2">3.1.4.-</ecNumber>
    </recommendedName>
</protein>
<comment type="similarity">
    <text evidence="1 2">Belongs to the metallophosphoesterase superfamily. YfcE family.</text>
</comment>
<reference evidence="4" key="1">
    <citation type="submission" date="2020-09" db="EMBL/GenBank/DDBJ databases">
        <title>Bacillus faecalis sp. nov., a moderately halophilic bacterium isolated from cow faeces.</title>
        <authorList>
            <person name="Jiang L."/>
            <person name="Lee J."/>
        </authorList>
    </citation>
    <scope>NUCLEOTIDE SEQUENCE</scope>
    <source>
        <strain evidence="4">AGMB 02131</strain>
    </source>
</reference>
<evidence type="ECO:0000259" key="3">
    <source>
        <dbReference type="Pfam" id="PF12850"/>
    </source>
</evidence>
<feature type="domain" description="Calcineurin-like phosphoesterase" evidence="3">
    <location>
        <begin position="1"/>
        <end position="147"/>
    </location>
</feature>
<dbReference type="Gene3D" id="3.60.21.10">
    <property type="match status" value="1"/>
</dbReference>
<evidence type="ECO:0000256" key="1">
    <source>
        <dbReference type="ARBA" id="ARBA00008950"/>
    </source>
</evidence>